<keyword evidence="3" id="KW-0731">Sigma factor</keyword>
<dbReference type="InterPro" id="IPR013324">
    <property type="entry name" value="RNA_pol_sigma_r3/r4-like"/>
</dbReference>
<keyword evidence="4" id="KW-0238">DNA-binding</keyword>
<name>A0ABN2LZ80_9MICO</name>
<dbReference type="PANTHER" id="PTHR43133">
    <property type="entry name" value="RNA POLYMERASE ECF-TYPE SIGMA FACTO"/>
    <property type="match status" value="1"/>
</dbReference>
<dbReference type="InterPro" id="IPR036388">
    <property type="entry name" value="WH-like_DNA-bd_sf"/>
</dbReference>
<organism evidence="8 9">
    <name type="scientific">Nostocoides veronense</name>
    <dbReference type="NCBI Taxonomy" id="330836"/>
    <lineage>
        <taxon>Bacteria</taxon>
        <taxon>Bacillati</taxon>
        <taxon>Actinomycetota</taxon>
        <taxon>Actinomycetes</taxon>
        <taxon>Micrococcales</taxon>
        <taxon>Intrasporangiaceae</taxon>
        <taxon>Nostocoides</taxon>
    </lineage>
</organism>
<evidence type="ECO:0000259" key="7">
    <source>
        <dbReference type="Pfam" id="PF08281"/>
    </source>
</evidence>
<dbReference type="Pfam" id="PF04542">
    <property type="entry name" value="Sigma70_r2"/>
    <property type="match status" value="1"/>
</dbReference>
<dbReference type="InterPro" id="IPR007627">
    <property type="entry name" value="RNA_pol_sigma70_r2"/>
</dbReference>
<feature type="domain" description="RNA polymerase sigma factor 70 region 4 type 2" evidence="7">
    <location>
        <begin position="108"/>
        <end position="160"/>
    </location>
</feature>
<evidence type="ECO:0000259" key="6">
    <source>
        <dbReference type="Pfam" id="PF04542"/>
    </source>
</evidence>
<protein>
    <submittedName>
        <fullName evidence="8">SigE family RNA polymerase sigma factor</fullName>
    </submittedName>
</protein>
<comment type="similarity">
    <text evidence="1">Belongs to the sigma-70 factor family. ECF subfamily.</text>
</comment>
<dbReference type="Proteomes" id="UP001499938">
    <property type="component" value="Unassembled WGS sequence"/>
</dbReference>
<evidence type="ECO:0000313" key="9">
    <source>
        <dbReference type="Proteomes" id="UP001499938"/>
    </source>
</evidence>
<dbReference type="InterPro" id="IPR013325">
    <property type="entry name" value="RNA_pol_sigma_r2"/>
</dbReference>
<dbReference type="InterPro" id="IPR039425">
    <property type="entry name" value="RNA_pol_sigma-70-like"/>
</dbReference>
<dbReference type="NCBIfam" id="TIGR02937">
    <property type="entry name" value="sigma70-ECF"/>
    <property type="match status" value="1"/>
</dbReference>
<sequence length="174" mass="19431">MNSEAEAEFRRFVETRWQHLVRTAVLLTGDQGRAEDLVQQTLVIVHRKWRSIEPGATMAYARAVLANQSASWWRRRRHPEVLIASPGDELPGSAQAGRDAMAQIDARDELLRALATLPPRMRAVIVLRYYDDLSEADTAEALGISAGSVKAQASRGLDRLRTALTTLETGERIR</sequence>
<keyword evidence="5" id="KW-0804">Transcription</keyword>
<comment type="caution">
    <text evidence="8">The sequence shown here is derived from an EMBL/GenBank/DDBJ whole genome shotgun (WGS) entry which is preliminary data.</text>
</comment>
<dbReference type="RefSeq" id="WP_344086974.1">
    <property type="nucleotide sequence ID" value="NZ_BAAAPO010000044.1"/>
</dbReference>
<evidence type="ECO:0000256" key="5">
    <source>
        <dbReference type="ARBA" id="ARBA00023163"/>
    </source>
</evidence>
<keyword evidence="9" id="KW-1185">Reference proteome</keyword>
<dbReference type="PANTHER" id="PTHR43133:SF50">
    <property type="entry name" value="ECF RNA POLYMERASE SIGMA FACTOR SIGM"/>
    <property type="match status" value="1"/>
</dbReference>
<accession>A0ABN2LZ80</accession>
<dbReference type="InterPro" id="IPR014325">
    <property type="entry name" value="RNA_pol_sigma-E_actinobac"/>
</dbReference>
<keyword evidence="2" id="KW-0805">Transcription regulation</keyword>
<evidence type="ECO:0000256" key="1">
    <source>
        <dbReference type="ARBA" id="ARBA00010641"/>
    </source>
</evidence>
<proteinExistence type="inferred from homology"/>
<gene>
    <name evidence="8" type="ORF">GCM10009811_29010</name>
</gene>
<dbReference type="SUPFAM" id="SSF88659">
    <property type="entry name" value="Sigma3 and sigma4 domains of RNA polymerase sigma factors"/>
    <property type="match status" value="1"/>
</dbReference>
<dbReference type="NCBIfam" id="TIGR02983">
    <property type="entry name" value="SigE-fam_strep"/>
    <property type="match status" value="1"/>
</dbReference>
<dbReference type="InterPro" id="IPR014284">
    <property type="entry name" value="RNA_pol_sigma-70_dom"/>
</dbReference>
<dbReference type="Gene3D" id="1.10.1740.10">
    <property type="match status" value="1"/>
</dbReference>
<evidence type="ECO:0000313" key="8">
    <source>
        <dbReference type="EMBL" id="GAA1803549.1"/>
    </source>
</evidence>
<reference evidence="8 9" key="1">
    <citation type="journal article" date="2019" name="Int. J. Syst. Evol. Microbiol.">
        <title>The Global Catalogue of Microorganisms (GCM) 10K type strain sequencing project: providing services to taxonomists for standard genome sequencing and annotation.</title>
        <authorList>
            <consortium name="The Broad Institute Genomics Platform"/>
            <consortium name="The Broad Institute Genome Sequencing Center for Infectious Disease"/>
            <person name="Wu L."/>
            <person name="Ma J."/>
        </authorList>
    </citation>
    <scope>NUCLEOTIDE SEQUENCE [LARGE SCALE GENOMIC DNA]</scope>
    <source>
        <strain evidence="8 9">JCM 15592</strain>
    </source>
</reference>
<feature type="domain" description="RNA polymerase sigma-70 region 2" evidence="6">
    <location>
        <begin position="18"/>
        <end position="77"/>
    </location>
</feature>
<dbReference type="SUPFAM" id="SSF88946">
    <property type="entry name" value="Sigma2 domain of RNA polymerase sigma factors"/>
    <property type="match status" value="1"/>
</dbReference>
<evidence type="ECO:0000256" key="4">
    <source>
        <dbReference type="ARBA" id="ARBA00023125"/>
    </source>
</evidence>
<dbReference type="CDD" id="cd06171">
    <property type="entry name" value="Sigma70_r4"/>
    <property type="match status" value="1"/>
</dbReference>
<dbReference type="InterPro" id="IPR013249">
    <property type="entry name" value="RNA_pol_sigma70_r4_t2"/>
</dbReference>
<dbReference type="Pfam" id="PF08281">
    <property type="entry name" value="Sigma70_r4_2"/>
    <property type="match status" value="1"/>
</dbReference>
<dbReference type="EMBL" id="BAAAPO010000044">
    <property type="protein sequence ID" value="GAA1803549.1"/>
    <property type="molecule type" value="Genomic_DNA"/>
</dbReference>
<evidence type="ECO:0000256" key="3">
    <source>
        <dbReference type="ARBA" id="ARBA00023082"/>
    </source>
</evidence>
<evidence type="ECO:0000256" key="2">
    <source>
        <dbReference type="ARBA" id="ARBA00023015"/>
    </source>
</evidence>
<dbReference type="Gene3D" id="1.10.10.10">
    <property type="entry name" value="Winged helix-like DNA-binding domain superfamily/Winged helix DNA-binding domain"/>
    <property type="match status" value="1"/>
</dbReference>